<evidence type="ECO:0000313" key="2">
    <source>
        <dbReference type="EMBL" id="KDP27765.1"/>
    </source>
</evidence>
<protein>
    <submittedName>
        <fullName evidence="2">Uncharacterized protein</fullName>
    </submittedName>
</protein>
<feature type="compositionally biased region" description="Basic and acidic residues" evidence="1">
    <location>
        <begin position="188"/>
        <end position="203"/>
    </location>
</feature>
<reference evidence="2 3" key="1">
    <citation type="journal article" date="2014" name="PLoS ONE">
        <title>Global Analysis of Gene Expression Profiles in Physic Nut (Jatropha curcas L.) Seedlings Exposed to Salt Stress.</title>
        <authorList>
            <person name="Zhang L."/>
            <person name="Zhang C."/>
            <person name="Wu P."/>
            <person name="Chen Y."/>
            <person name="Li M."/>
            <person name="Jiang H."/>
            <person name="Wu G."/>
        </authorList>
    </citation>
    <scope>NUCLEOTIDE SEQUENCE [LARGE SCALE GENOMIC DNA]</scope>
    <source>
        <strain evidence="3">cv. GZQX0401</strain>
        <tissue evidence="2">Young leaves</tissue>
    </source>
</reference>
<proteinExistence type="predicted"/>
<feature type="region of interest" description="Disordered" evidence="1">
    <location>
        <begin position="184"/>
        <end position="204"/>
    </location>
</feature>
<name>A0A067K689_JATCU</name>
<feature type="compositionally biased region" description="Basic and acidic residues" evidence="1">
    <location>
        <begin position="74"/>
        <end position="83"/>
    </location>
</feature>
<feature type="compositionally biased region" description="Low complexity" evidence="1">
    <location>
        <begin position="60"/>
        <end position="73"/>
    </location>
</feature>
<evidence type="ECO:0000313" key="3">
    <source>
        <dbReference type="Proteomes" id="UP000027138"/>
    </source>
</evidence>
<organism evidence="2 3">
    <name type="scientific">Jatropha curcas</name>
    <name type="common">Barbados nut</name>
    <dbReference type="NCBI Taxonomy" id="180498"/>
    <lineage>
        <taxon>Eukaryota</taxon>
        <taxon>Viridiplantae</taxon>
        <taxon>Streptophyta</taxon>
        <taxon>Embryophyta</taxon>
        <taxon>Tracheophyta</taxon>
        <taxon>Spermatophyta</taxon>
        <taxon>Magnoliopsida</taxon>
        <taxon>eudicotyledons</taxon>
        <taxon>Gunneridae</taxon>
        <taxon>Pentapetalae</taxon>
        <taxon>rosids</taxon>
        <taxon>fabids</taxon>
        <taxon>Malpighiales</taxon>
        <taxon>Euphorbiaceae</taxon>
        <taxon>Crotonoideae</taxon>
        <taxon>Jatropheae</taxon>
        <taxon>Jatropha</taxon>
    </lineage>
</organism>
<feature type="region of interest" description="Disordered" evidence="1">
    <location>
        <begin position="1"/>
        <end position="22"/>
    </location>
</feature>
<dbReference type="Proteomes" id="UP000027138">
    <property type="component" value="Unassembled WGS sequence"/>
</dbReference>
<evidence type="ECO:0000256" key="1">
    <source>
        <dbReference type="SAM" id="MobiDB-lite"/>
    </source>
</evidence>
<gene>
    <name evidence="2" type="ORF">JCGZ_19987</name>
</gene>
<keyword evidence="3" id="KW-1185">Reference proteome</keyword>
<dbReference type="AlphaFoldDB" id="A0A067K689"/>
<feature type="region of interest" description="Disordered" evidence="1">
    <location>
        <begin position="59"/>
        <end position="83"/>
    </location>
</feature>
<accession>A0A067K689</accession>
<sequence>MNFGRRNKGKTPAFEASKSLGRDGGMGSKEDNLILCVVGIESDFEEEIQLLGWRLEDMPSSTRRSGSGSASNTREGEDHPHLKAHKDYNLFPLKSSSVKGRLKEKFFLIHHSDGFEVPTQWGLGMLHLRHPQDLTVVEEGQVKIMKQHDLNPPPPLPLLDENISLPPVELLVVFELAALARPSTQKSIEPRRKGNSQHTKEEPYSYVSKKGLELQIAVQRKYRKDASVSSDEVARTFAAQCILPSDLEDLRAEKAEVEKLEGDVQTQALEHNRFVKELEECFRRNPTSDDPKTSFYLLLLFWKKGDKNLFGYGADKSDL</sequence>
<dbReference type="EMBL" id="KK914796">
    <property type="protein sequence ID" value="KDP27765.1"/>
    <property type="molecule type" value="Genomic_DNA"/>
</dbReference>